<dbReference type="InterPro" id="IPR006495">
    <property type="entry name" value="CitD"/>
</dbReference>
<proteinExistence type="predicted"/>
<evidence type="ECO:0000256" key="2">
    <source>
        <dbReference type="ARBA" id="ARBA00022490"/>
    </source>
</evidence>
<keyword evidence="2" id="KW-0963">Cytoplasm</keyword>
<evidence type="ECO:0000256" key="3">
    <source>
        <dbReference type="ARBA" id="ARBA00022553"/>
    </source>
</evidence>
<protein>
    <submittedName>
        <fullName evidence="5">Citrate lyase acyl carrier protein</fullName>
    </submittedName>
</protein>
<feature type="modified residue" description="O-(phosphoribosyl dephospho-coenzyme A)serine" evidence="4">
    <location>
        <position position="15"/>
    </location>
</feature>
<evidence type="ECO:0000256" key="1">
    <source>
        <dbReference type="ARBA" id="ARBA00004496"/>
    </source>
</evidence>
<gene>
    <name evidence="5" type="primary">citD</name>
    <name evidence="5" type="ORF">CSB45_09095</name>
</gene>
<dbReference type="GO" id="GO:0005737">
    <property type="term" value="C:cytoplasm"/>
    <property type="evidence" value="ECO:0007669"/>
    <property type="project" value="UniProtKB-SubCell"/>
</dbReference>
<name>A0A2G6E5B7_9BACT</name>
<dbReference type="InterPro" id="IPR023439">
    <property type="entry name" value="Mal_deCO2ase/Cit_lyase_ACP"/>
</dbReference>
<dbReference type="PIRSF" id="PIRSF002736">
    <property type="entry name" value="Citrt_lyas_gamma"/>
    <property type="match status" value="1"/>
</dbReference>
<keyword evidence="3 4" id="KW-0597">Phosphoprotein</keyword>
<evidence type="ECO:0000313" key="6">
    <source>
        <dbReference type="Proteomes" id="UP000229740"/>
    </source>
</evidence>
<dbReference type="AlphaFoldDB" id="A0A2G6E5B7"/>
<dbReference type="NCBIfam" id="NF009726">
    <property type="entry name" value="PRK13253.1"/>
    <property type="match status" value="1"/>
</dbReference>
<comment type="subcellular location">
    <subcellularLocation>
        <location evidence="1">Cytoplasm</location>
    </subcellularLocation>
</comment>
<dbReference type="EMBL" id="PDPS01000029">
    <property type="protein sequence ID" value="PID57062.1"/>
    <property type="molecule type" value="Genomic_DNA"/>
</dbReference>
<organism evidence="5 6">
    <name type="scientific">candidate division KSB3 bacterium</name>
    <dbReference type="NCBI Taxonomy" id="2044937"/>
    <lineage>
        <taxon>Bacteria</taxon>
        <taxon>candidate division KSB3</taxon>
    </lineage>
</organism>
<dbReference type="GO" id="GO:0016829">
    <property type="term" value="F:lyase activity"/>
    <property type="evidence" value="ECO:0007669"/>
    <property type="project" value="UniProtKB-KW"/>
</dbReference>
<evidence type="ECO:0000256" key="4">
    <source>
        <dbReference type="PIRSR" id="PIRSR002736-50"/>
    </source>
</evidence>
<reference evidence="5 6" key="1">
    <citation type="submission" date="2017-10" db="EMBL/GenBank/DDBJ databases">
        <title>Novel microbial diversity and functional potential in the marine mammal oral microbiome.</title>
        <authorList>
            <person name="Dudek N.K."/>
            <person name="Sun C.L."/>
            <person name="Burstein D."/>
            <person name="Kantor R.S."/>
            <person name="Aliaga Goltsman D.S."/>
            <person name="Bik E.M."/>
            <person name="Thomas B.C."/>
            <person name="Banfield J.F."/>
            <person name="Relman D.A."/>
        </authorList>
    </citation>
    <scope>NUCLEOTIDE SEQUENCE [LARGE SCALE GENOMIC DNA]</scope>
    <source>
        <strain evidence="5">DOLZORAL124_49_17</strain>
    </source>
</reference>
<comment type="caution">
    <text evidence="5">The sequence shown here is derived from an EMBL/GenBank/DDBJ whole genome shotgun (WGS) entry which is preliminary data.</text>
</comment>
<evidence type="ECO:0000313" key="5">
    <source>
        <dbReference type="EMBL" id="PID57062.1"/>
    </source>
</evidence>
<sequence>MQHPNVAAQAGTLESSDILVMIEPVEAGAGRHIDLESNVMTQYGERIREQVIHVLDAMSVTDVHILVKDKGALDATIQARVETALKRSLY</sequence>
<keyword evidence="5" id="KW-0456">Lyase</keyword>
<dbReference type="Proteomes" id="UP000229740">
    <property type="component" value="Unassembled WGS sequence"/>
</dbReference>
<dbReference type="NCBIfam" id="TIGR01608">
    <property type="entry name" value="citD"/>
    <property type="match status" value="1"/>
</dbReference>
<accession>A0A2G6E5B7</accession>
<dbReference type="Pfam" id="PF06857">
    <property type="entry name" value="ACP"/>
    <property type="match status" value="1"/>
</dbReference>